<dbReference type="SUPFAM" id="SSF55347">
    <property type="entry name" value="Glyceraldehyde-3-phosphate dehydrogenase-like, C-terminal domain"/>
    <property type="match status" value="1"/>
</dbReference>
<comment type="caution">
    <text evidence="4">The sequence shown here is derived from an EMBL/GenBank/DDBJ whole genome shotgun (WGS) entry which is preliminary data.</text>
</comment>
<evidence type="ECO:0000256" key="1">
    <source>
        <dbReference type="ARBA" id="ARBA00023002"/>
    </source>
</evidence>
<dbReference type="GO" id="GO:0000166">
    <property type="term" value="F:nucleotide binding"/>
    <property type="evidence" value="ECO:0007669"/>
    <property type="project" value="InterPro"/>
</dbReference>
<accession>A0A2A6LT19</accession>
<dbReference type="Proteomes" id="UP000220353">
    <property type="component" value="Unassembled WGS sequence"/>
</dbReference>
<organism evidence="4 5">
    <name type="scientific">Rhizobium fredii</name>
    <name type="common">Sinorhizobium fredii</name>
    <dbReference type="NCBI Taxonomy" id="380"/>
    <lineage>
        <taxon>Bacteria</taxon>
        <taxon>Pseudomonadati</taxon>
        <taxon>Pseudomonadota</taxon>
        <taxon>Alphaproteobacteria</taxon>
        <taxon>Hyphomicrobiales</taxon>
        <taxon>Rhizobiaceae</taxon>
        <taxon>Sinorhizobium/Ensifer group</taxon>
        <taxon>Sinorhizobium</taxon>
    </lineage>
</organism>
<dbReference type="InterPro" id="IPR055170">
    <property type="entry name" value="GFO_IDH_MocA-like_dom"/>
</dbReference>
<dbReference type="Gene3D" id="3.30.360.10">
    <property type="entry name" value="Dihydrodipicolinate Reductase, domain 2"/>
    <property type="match status" value="1"/>
</dbReference>
<evidence type="ECO:0000259" key="2">
    <source>
        <dbReference type="Pfam" id="PF01408"/>
    </source>
</evidence>
<evidence type="ECO:0000313" key="4">
    <source>
        <dbReference type="EMBL" id="PDT45691.1"/>
    </source>
</evidence>
<dbReference type="PANTHER" id="PTHR43708">
    <property type="entry name" value="CONSERVED EXPRESSED OXIDOREDUCTASE (EUROFUNG)"/>
    <property type="match status" value="1"/>
</dbReference>
<protein>
    <submittedName>
        <fullName evidence="4">Oxidoreductase</fullName>
    </submittedName>
</protein>
<dbReference type="PANTHER" id="PTHR43708:SF8">
    <property type="entry name" value="OXIDOREDUCTASE"/>
    <property type="match status" value="1"/>
</dbReference>
<evidence type="ECO:0000259" key="3">
    <source>
        <dbReference type="Pfam" id="PF22725"/>
    </source>
</evidence>
<evidence type="ECO:0000313" key="5">
    <source>
        <dbReference type="Proteomes" id="UP000220353"/>
    </source>
</evidence>
<reference evidence="4 5" key="1">
    <citation type="submission" date="2017-09" db="EMBL/GenBank/DDBJ databases">
        <title>Comparative genomics of rhizobia isolated from Phaseolus vulgaris in China.</title>
        <authorList>
            <person name="Tong W."/>
        </authorList>
    </citation>
    <scope>NUCLEOTIDE SEQUENCE [LARGE SCALE GENOMIC DNA]</scope>
    <source>
        <strain evidence="4 5">PCH1</strain>
    </source>
</reference>
<dbReference type="AlphaFoldDB" id="A0A2A6LT19"/>
<sequence>MVILRAVLCGCGAMARGWVKAIAADPDLRSAIRIVGLVDVKPEIAVALAMAFDLEDVIIGSELDAVLAQTTPDVLFDIVVPAARRDVVATGFRHGCHVLSEKPMAASLDAGRELIRLADEAGKLHAVVQNRRFISGVRRIRRFVEEGGLGELTGIHCDFFIGAHFGGFREEMEHVLLLDMAIHTFDAARFIADKKPLAVYCHEENPRGSWYRHGAAATAIFELSDNVTFTYRGSWCAEGANTSWESAWRITGTQGTLLWDGAESFRANTVASGEGLLREPVPLEIPQPADPRQTHGHASVIADFIAAIRSGKKPETASDDNINSLAMVFAAIESARTRQRVTI</sequence>
<dbReference type="EMBL" id="NWTC01000019">
    <property type="protein sequence ID" value="PDT45691.1"/>
    <property type="molecule type" value="Genomic_DNA"/>
</dbReference>
<feature type="domain" description="Gfo/Idh/MocA-like oxidoreductase N-terminal" evidence="2">
    <location>
        <begin position="5"/>
        <end position="126"/>
    </location>
</feature>
<dbReference type="Pfam" id="PF22725">
    <property type="entry name" value="GFO_IDH_MocA_C3"/>
    <property type="match status" value="1"/>
</dbReference>
<dbReference type="InterPro" id="IPR036291">
    <property type="entry name" value="NAD(P)-bd_dom_sf"/>
</dbReference>
<dbReference type="Pfam" id="PF01408">
    <property type="entry name" value="GFO_IDH_MocA"/>
    <property type="match status" value="1"/>
</dbReference>
<name>A0A2A6LT19_RHIFR</name>
<dbReference type="GO" id="GO:0016491">
    <property type="term" value="F:oxidoreductase activity"/>
    <property type="evidence" value="ECO:0007669"/>
    <property type="project" value="UniProtKB-KW"/>
</dbReference>
<keyword evidence="1" id="KW-0560">Oxidoreductase</keyword>
<gene>
    <name evidence="4" type="ORF">CO661_22450</name>
</gene>
<proteinExistence type="predicted"/>
<dbReference type="InterPro" id="IPR051317">
    <property type="entry name" value="Gfo/Idh/MocA_oxidoreduct"/>
</dbReference>
<dbReference type="InterPro" id="IPR000683">
    <property type="entry name" value="Gfo/Idh/MocA-like_OxRdtase_N"/>
</dbReference>
<feature type="domain" description="GFO/IDH/MocA-like oxidoreductase" evidence="3">
    <location>
        <begin position="137"/>
        <end position="257"/>
    </location>
</feature>
<dbReference type="SUPFAM" id="SSF51735">
    <property type="entry name" value="NAD(P)-binding Rossmann-fold domains"/>
    <property type="match status" value="1"/>
</dbReference>
<dbReference type="Gene3D" id="3.40.50.720">
    <property type="entry name" value="NAD(P)-binding Rossmann-like Domain"/>
    <property type="match status" value="1"/>
</dbReference>